<dbReference type="STRING" id="1344416.A0A138ZY14"/>
<keyword evidence="2 4" id="KW-0863">Zinc-finger</keyword>
<keyword evidence="1" id="KW-0479">Metal-binding</keyword>
<dbReference type="GO" id="GO:0006511">
    <property type="term" value="P:ubiquitin-dependent protein catabolic process"/>
    <property type="evidence" value="ECO:0007669"/>
    <property type="project" value="TreeGrafter"/>
</dbReference>
<accession>A0A138ZY14</accession>
<dbReference type="GO" id="GO:0061630">
    <property type="term" value="F:ubiquitin protein ligase activity"/>
    <property type="evidence" value="ECO:0007669"/>
    <property type="project" value="TreeGrafter"/>
</dbReference>
<dbReference type="InterPro" id="IPR051834">
    <property type="entry name" value="RING_finger_E3_ligase"/>
</dbReference>
<evidence type="ECO:0000256" key="1">
    <source>
        <dbReference type="ARBA" id="ARBA00022723"/>
    </source>
</evidence>
<keyword evidence="5" id="KW-1133">Transmembrane helix</keyword>
<evidence type="ECO:0000256" key="4">
    <source>
        <dbReference type="PROSITE-ProRule" id="PRU00175"/>
    </source>
</evidence>
<dbReference type="CDD" id="cd16454">
    <property type="entry name" value="RING-H2_PA-TM-RING"/>
    <property type="match status" value="1"/>
</dbReference>
<keyword evidence="3" id="KW-0862">Zinc</keyword>
<dbReference type="PANTHER" id="PTHR45931:SF3">
    <property type="entry name" value="RING ZINC FINGER-CONTAINING PROTEIN"/>
    <property type="match status" value="1"/>
</dbReference>
<keyword evidence="5" id="KW-0472">Membrane</keyword>
<dbReference type="SMART" id="SM00184">
    <property type="entry name" value="RING"/>
    <property type="match status" value="1"/>
</dbReference>
<dbReference type="GO" id="GO:0008270">
    <property type="term" value="F:zinc ion binding"/>
    <property type="evidence" value="ECO:0007669"/>
    <property type="project" value="UniProtKB-KW"/>
</dbReference>
<dbReference type="Pfam" id="PF13639">
    <property type="entry name" value="zf-RING_2"/>
    <property type="match status" value="1"/>
</dbReference>
<dbReference type="InterPro" id="IPR013083">
    <property type="entry name" value="Znf_RING/FYVE/PHD"/>
</dbReference>
<evidence type="ECO:0000313" key="8">
    <source>
        <dbReference type="Proteomes" id="UP000070544"/>
    </source>
</evidence>
<dbReference type="OrthoDB" id="8062037at2759"/>
<keyword evidence="8" id="KW-1185">Reference proteome</keyword>
<dbReference type="AlphaFoldDB" id="A0A138ZY14"/>
<evidence type="ECO:0000259" key="6">
    <source>
        <dbReference type="PROSITE" id="PS50089"/>
    </source>
</evidence>
<dbReference type="Gene3D" id="3.30.40.10">
    <property type="entry name" value="Zinc/RING finger domain, C3HC4 (zinc finger)"/>
    <property type="match status" value="1"/>
</dbReference>
<evidence type="ECO:0000256" key="2">
    <source>
        <dbReference type="ARBA" id="ARBA00022771"/>
    </source>
</evidence>
<name>A0A138ZY14_GONPJ</name>
<dbReference type="GO" id="GO:0005634">
    <property type="term" value="C:nucleus"/>
    <property type="evidence" value="ECO:0007669"/>
    <property type="project" value="TreeGrafter"/>
</dbReference>
<proteinExistence type="predicted"/>
<dbReference type="SUPFAM" id="SSF57850">
    <property type="entry name" value="RING/U-box"/>
    <property type="match status" value="1"/>
</dbReference>
<keyword evidence="5" id="KW-0812">Transmembrane</keyword>
<feature type="domain" description="RING-type" evidence="6">
    <location>
        <begin position="93"/>
        <end position="135"/>
    </location>
</feature>
<organism evidence="7 8">
    <name type="scientific">Gonapodya prolifera (strain JEL478)</name>
    <name type="common">Monoblepharis prolifera</name>
    <dbReference type="NCBI Taxonomy" id="1344416"/>
    <lineage>
        <taxon>Eukaryota</taxon>
        <taxon>Fungi</taxon>
        <taxon>Fungi incertae sedis</taxon>
        <taxon>Chytridiomycota</taxon>
        <taxon>Chytridiomycota incertae sedis</taxon>
        <taxon>Monoblepharidomycetes</taxon>
        <taxon>Monoblepharidales</taxon>
        <taxon>Gonapodyaceae</taxon>
        <taxon>Gonapodya</taxon>
    </lineage>
</organism>
<dbReference type="Proteomes" id="UP000070544">
    <property type="component" value="Unassembled WGS sequence"/>
</dbReference>
<reference evidence="7 8" key="1">
    <citation type="journal article" date="2015" name="Genome Biol. Evol.">
        <title>Phylogenomic analyses indicate that early fungi evolved digesting cell walls of algal ancestors of land plants.</title>
        <authorList>
            <person name="Chang Y."/>
            <person name="Wang S."/>
            <person name="Sekimoto S."/>
            <person name="Aerts A.L."/>
            <person name="Choi C."/>
            <person name="Clum A."/>
            <person name="LaButti K.M."/>
            <person name="Lindquist E.A."/>
            <person name="Yee Ngan C."/>
            <person name="Ohm R.A."/>
            <person name="Salamov A.A."/>
            <person name="Grigoriev I.V."/>
            <person name="Spatafora J.W."/>
            <person name="Berbee M.L."/>
        </authorList>
    </citation>
    <scope>NUCLEOTIDE SEQUENCE [LARGE SCALE GENOMIC DNA]</scope>
    <source>
        <strain evidence="7 8">JEL478</strain>
    </source>
</reference>
<evidence type="ECO:0000256" key="5">
    <source>
        <dbReference type="SAM" id="Phobius"/>
    </source>
</evidence>
<dbReference type="InterPro" id="IPR001841">
    <property type="entry name" value="Znf_RING"/>
</dbReference>
<dbReference type="PANTHER" id="PTHR45931">
    <property type="entry name" value="SI:CH211-59O9.10"/>
    <property type="match status" value="1"/>
</dbReference>
<gene>
    <name evidence="7" type="ORF">M427DRAFT_39117</name>
</gene>
<protein>
    <recommendedName>
        <fullName evidence="6">RING-type domain-containing protein</fullName>
    </recommendedName>
</protein>
<dbReference type="EMBL" id="KQ965870">
    <property type="protein sequence ID" value="KXS09341.1"/>
    <property type="molecule type" value="Genomic_DNA"/>
</dbReference>
<evidence type="ECO:0000313" key="7">
    <source>
        <dbReference type="EMBL" id="KXS09341.1"/>
    </source>
</evidence>
<evidence type="ECO:0000256" key="3">
    <source>
        <dbReference type="ARBA" id="ARBA00022833"/>
    </source>
</evidence>
<sequence>MADLDVSDIPLDTPSTPVGLLVAALCGVVALFLGGSLGMIWFVAWIGGVRRGAAQGGSDAVSENAPRTLSTETLAMLELRVHSTCCWGDAPTCSICQDQIAKGEQIRVLPCTHGFHSSCVDVWLLTRSPQCPLCKTDTLERIQALCQNV</sequence>
<feature type="transmembrane region" description="Helical" evidence="5">
    <location>
        <begin position="20"/>
        <end position="46"/>
    </location>
</feature>
<dbReference type="PROSITE" id="PS50089">
    <property type="entry name" value="ZF_RING_2"/>
    <property type="match status" value="1"/>
</dbReference>